<comment type="caution">
    <text evidence="5">The sequence shown here is derived from an EMBL/GenBank/DDBJ whole genome shotgun (WGS) entry which is preliminary data.</text>
</comment>
<dbReference type="Pfam" id="PF13556">
    <property type="entry name" value="HTH_30"/>
    <property type="match status" value="1"/>
</dbReference>
<dbReference type="AlphaFoldDB" id="A0AAE4UY98"/>
<dbReference type="Proteomes" id="UP001185863">
    <property type="component" value="Unassembled WGS sequence"/>
</dbReference>
<evidence type="ECO:0000259" key="4">
    <source>
        <dbReference type="Pfam" id="PF17853"/>
    </source>
</evidence>
<reference evidence="5" key="1">
    <citation type="submission" date="2023-10" db="EMBL/GenBank/DDBJ databases">
        <title>Development of a sustainable strategy for remediation of hydrocarbon-contaminated territories based on the waste exchange concept.</title>
        <authorList>
            <person name="Krivoruchko A."/>
        </authorList>
    </citation>
    <scope>NUCLEOTIDE SEQUENCE</scope>
    <source>
        <strain evidence="5">IEGM 68</strain>
    </source>
</reference>
<organism evidence="5 6">
    <name type="scientific">Rhodococcus oxybenzonivorans</name>
    <dbReference type="NCBI Taxonomy" id="1990687"/>
    <lineage>
        <taxon>Bacteria</taxon>
        <taxon>Bacillati</taxon>
        <taxon>Actinomycetota</taxon>
        <taxon>Actinomycetes</taxon>
        <taxon>Mycobacteriales</taxon>
        <taxon>Nocardiaceae</taxon>
        <taxon>Rhodococcus</taxon>
    </lineage>
</organism>
<evidence type="ECO:0000313" key="6">
    <source>
        <dbReference type="Proteomes" id="UP001185863"/>
    </source>
</evidence>
<dbReference type="Pfam" id="PF17853">
    <property type="entry name" value="GGDEF_2"/>
    <property type="match status" value="1"/>
</dbReference>
<accession>A0AAE4UY98</accession>
<gene>
    <name evidence="5" type="ORF">R4315_09230</name>
</gene>
<dbReference type="InterPro" id="IPR051448">
    <property type="entry name" value="CdaR-like_regulators"/>
</dbReference>
<dbReference type="InterPro" id="IPR041522">
    <property type="entry name" value="CdaR_GGDEF"/>
</dbReference>
<proteinExistence type="inferred from homology"/>
<dbReference type="Gene3D" id="1.10.10.2840">
    <property type="entry name" value="PucR C-terminal helix-turn-helix domain"/>
    <property type="match status" value="1"/>
</dbReference>
<dbReference type="InterPro" id="IPR025736">
    <property type="entry name" value="PucR_C-HTH_dom"/>
</dbReference>
<feature type="domain" description="PucR C-terminal helix-turn-helix" evidence="3">
    <location>
        <begin position="473"/>
        <end position="529"/>
    </location>
</feature>
<dbReference type="RefSeq" id="WP_317746403.1">
    <property type="nucleotide sequence ID" value="NZ_JAWLUP010000015.1"/>
</dbReference>
<feature type="coiled-coil region" evidence="2">
    <location>
        <begin position="126"/>
        <end position="153"/>
    </location>
</feature>
<sequence length="539" mass="59640">MDLEASPDPRVVDTPRASDLCTVLALTADMHDSGDRDTVLGVMREALGHLGPFTVEPVAGDTDGFWRQRILFDDSSIDTIALMIRATRPPSQREVTLLELLIQHTVSALRSASRALHAEAQARSVREEASDEVAAVSEQLAAVSEQLERLQSEARIRETLDRLSLAGASEAVIADTLHQLTGLPVGVEDQFGNLRVWAGPGKMPRYRRIGGRNRVDVVRRATMEGKPLREDNRILQIVRPRQTLLGIVYLCDPEHEATDLDTFALEHAAKVLAIEMAHERSLAETEARLSRDLGDDLLSGTDDDSAYSRAEALGYDLHEPQRVLVVEWDSETNADTVSDALHRYFASTDSAALLMHRSDHGSGVVAAITQSKTDAVEAFRTVEKTLGPASGVMGVGSECSLPSEIPQSYRNAVRALEIRKQSLSPWGVTHFDELGVYRILDAHATTLDVENFVQEWLGPLLDYDRDHHSTMTATLAQYLDCGGKYDETARALRIHRSTLRYRMSRIHELTDRDLRSVDTRLNLHLATRALQVLAGATRP</sequence>
<dbReference type="PANTHER" id="PTHR33744:SF1">
    <property type="entry name" value="DNA-BINDING TRANSCRIPTIONAL ACTIVATOR ADER"/>
    <property type="match status" value="1"/>
</dbReference>
<dbReference type="PANTHER" id="PTHR33744">
    <property type="entry name" value="CARBOHYDRATE DIACID REGULATOR"/>
    <property type="match status" value="1"/>
</dbReference>
<keyword evidence="2" id="KW-0175">Coiled coil</keyword>
<evidence type="ECO:0000259" key="3">
    <source>
        <dbReference type="Pfam" id="PF13556"/>
    </source>
</evidence>
<comment type="similarity">
    <text evidence="1">Belongs to the CdaR family.</text>
</comment>
<evidence type="ECO:0000313" key="5">
    <source>
        <dbReference type="EMBL" id="MDV7264724.1"/>
    </source>
</evidence>
<name>A0AAE4UY98_9NOCA</name>
<protein>
    <submittedName>
        <fullName evidence="5">Helix-turn-helix domain-containing protein</fullName>
    </submittedName>
</protein>
<evidence type="ECO:0000256" key="2">
    <source>
        <dbReference type="SAM" id="Coils"/>
    </source>
</evidence>
<feature type="domain" description="CdaR GGDEF-like" evidence="4">
    <location>
        <begin position="300"/>
        <end position="418"/>
    </location>
</feature>
<evidence type="ECO:0000256" key="1">
    <source>
        <dbReference type="ARBA" id="ARBA00006754"/>
    </source>
</evidence>
<dbReference type="EMBL" id="JAWLUP010000015">
    <property type="protein sequence ID" value="MDV7264724.1"/>
    <property type="molecule type" value="Genomic_DNA"/>
</dbReference>
<dbReference type="InterPro" id="IPR042070">
    <property type="entry name" value="PucR_C-HTH_sf"/>
</dbReference>